<protein>
    <submittedName>
        <fullName evidence="2">Uncharacterized protein</fullName>
    </submittedName>
</protein>
<dbReference type="EMBL" id="JAJSOF020000003">
    <property type="protein sequence ID" value="KAJ4450225.1"/>
    <property type="molecule type" value="Genomic_DNA"/>
</dbReference>
<evidence type="ECO:0000256" key="1">
    <source>
        <dbReference type="SAM" id="MobiDB-lite"/>
    </source>
</evidence>
<comment type="caution">
    <text evidence="2">The sequence shown here is derived from an EMBL/GenBank/DDBJ whole genome shotgun (WGS) entry which is preliminary data.</text>
</comment>
<sequence>MEEGKEGQREEGKEKQSEGGKDGQVEEGKVKQVEEGKRSKEKEKKSKQRNGKTSKSMGKQMVRCCCRQFSAGRQNVHHEERSGRPTIIIDDLVELRTICLLMTFGPFVGMQRTLQLQELKALHERPNIEESRTIQSLCFGAS</sequence>
<organism evidence="2 3">
    <name type="scientific">Periplaneta americana</name>
    <name type="common">American cockroach</name>
    <name type="synonym">Blatta americana</name>
    <dbReference type="NCBI Taxonomy" id="6978"/>
    <lineage>
        <taxon>Eukaryota</taxon>
        <taxon>Metazoa</taxon>
        <taxon>Ecdysozoa</taxon>
        <taxon>Arthropoda</taxon>
        <taxon>Hexapoda</taxon>
        <taxon>Insecta</taxon>
        <taxon>Pterygota</taxon>
        <taxon>Neoptera</taxon>
        <taxon>Polyneoptera</taxon>
        <taxon>Dictyoptera</taxon>
        <taxon>Blattodea</taxon>
        <taxon>Blattoidea</taxon>
        <taxon>Blattidae</taxon>
        <taxon>Blattinae</taxon>
        <taxon>Periplaneta</taxon>
    </lineage>
</organism>
<name>A0ABQ8TY74_PERAM</name>
<gene>
    <name evidence="2" type="ORF">ANN_01632</name>
</gene>
<keyword evidence="3" id="KW-1185">Reference proteome</keyword>
<evidence type="ECO:0000313" key="3">
    <source>
        <dbReference type="Proteomes" id="UP001148838"/>
    </source>
</evidence>
<accession>A0ABQ8TY74</accession>
<proteinExistence type="predicted"/>
<feature type="region of interest" description="Disordered" evidence="1">
    <location>
        <begin position="1"/>
        <end position="59"/>
    </location>
</feature>
<evidence type="ECO:0000313" key="2">
    <source>
        <dbReference type="EMBL" id="KAJ4450225.1"/>
    </source>
</evidence>
<reference evidence="2 3" key="1">
    <citation type="journal article" date="2022" name="Allergy">
        <title>Genome assembly and annotation of Periplaneta americana reveal a comprehensive cockroach allergen profile.</title>
        <authorList>
            <person name="Wang L."/>
            <person name="Xiong Q."/>
            <person name="Saelim N."/>
            <person name="Wang L."/>
            <person name="Nong W."/>
            <person name="Wan A.T."/>
            <person name="Shi M."/>
            <person name="Liu X."/>
            <person name="Cao Q."/>
            <person name="Hui J.H.L."/>
            <person name="Sookrung N."/>
            <person name="Leung T.F."/>
            <person name="Tungtrongchitr A."/>
            <person name="Tsui S.K.W."/>
        </authorList>
    </citation>
    <scope>NUCLEOTIDE SEQUENCE [LARGE SCALE GENOMIC DNA]</scope>
    <source>
        <strain evidence="2">PWHHKU_190912</strain>
    </source>
</reference>
<dbReference type="Proteomes" id="UP001148838">
    <property type="component" value="Unassembled WGS sequence"/>
</dbReference>
<feature type="compositionally biased region" description="Basic and acidic residues" evidence="1">
    <location>
        <begin position="1"/>
        <end position="44"/>
    </location>
</feature>